<proteinExistence type="predicted"/>
<keyword evidence="1" id="KW-0812">Transmembrane</keyword>
<protein>
    <submittedName>
        <fullName evidence="2">Uncharacterized protein</fullName>
    </submittedName>
</protein>
<evidence type="ECO:0000256" key="1">
    <source>
        <dbReference type="SAM" id="Phobius"/>
    </source>
</evidence>
<dbReference type="RefSeq" id="WP_229121455.1">
    <property type="nucleotide sequence ID" value="NZ_CP064791.1"/>
</dbReference>
<dbReference type="EMBL" id="CP064791">
    <property type="protein sequence ID" value="QSG16189.1"/>
    <property type="molecule type" value="Genomic_DNA"/>
</dbReference>
<reference evidence="2 3" key="1">
    <citation type="submission" date="2020-11" db="EMBL/GenBank/DDBJ databases">
        <title>Carbohydrate-dependent, anaerobic sulfur respiration: A novel catabolism in halophilic archaea.</title>
        <authorList>
            <person name="Sorokin D.Y."/>
            <person name="Messina E."/>
            <person name="Smedile F."/>
            <person name="La Cono V."/>
            <person name="Hallsworth J.E."/>
            <person name="Yakimov M.M."/>
        </authorList>
    </citation>
    <scope>NUCLEOTIDE SEQUENCE [LARGE SCALE GENOMIC DNA]</scope>
    <source>
        <strain evidence="2 3">HSR-Est</strain>
    </source>
</reference>
<dbReference type="GeneID" id="68859312"/>
<dbReference type="AlphaFoldDB" id="A0A897P041"/>
<accession>A0A897P041</accession>
<evidence type="ECO:0000313" key="2">
    <source>
        <dbReference type="EMBL" id="QSG16189.1"/>
    </source>
</evidence>
<organism evidence="2 3">
    <name type="scientific">Halapricum desulfuricans</name>
    <dbReference type="NCBI Taxonomy" id="2841257"/>
    <lineage>
        <taxon>Archaea</taxon>
        <taxon>Methanobacteriati</taxon>
        <taxon>Methanobacteriota</taxon>
        <taxon>Stenosarchaea group</taxon>
        <taxon>Halobacteria</taxon>
        <taxon>Halobacteriales</taxon>
        <taxon>Haloarculaceae</taxon>
        <taxon>Halapricum</taxon>
    </lineage>
</organism>
<keyword evidence="1" id="KW-0472">Membrane</keyword>
<feature type="transmembrane region" description="Helical" evidence="1">
    <location>
        <begin position="7"/>
        <end position="26"/>
    </location>
</feature>
<keyword evidence="1" id="KW-1133">Transmembrane helix</keyword>
<feature type="transmembrane region" description="Helical" evidence="1">
    <location>
        <begin position="32"/>
        <end position="65"/>
    </location>
</feature>
<evidence type="ECO:0000313" key="3">
    <source>
        <dbReference type="Proteomes" id="UP000663292"/>
    </source>
</evidence>
<sequence>MDVLTRAVVAGSGVVGTAALLLFVPVHVLRLLIAVVLVGAVALAFVLLQSVLITLFGLAVLVTLASLPVSRGQGQAGAH</sequence>
<dbReference type="Proteomes" id="UP000663292">
    <property type="component" value="Chromosome"/>
</dbReference>
<gene>
    <name evidence="2" type="ORF">HSEST_2680</name>
</gene>
<name>A0A897P041_9EURY</name>
<keyword evidence="3" id="KW-1185">Reference proteome</keyword>